<proteinExistence type="inferred from homology"/>
<keyword evidence="6 11" id="KW-0472">Membrane</keyword>
<keyword evidence="9 11" id="KW-0998">Cell outer membrane</keyword>
<reference evidence="13" key="1">
    <citation type="submission" date="2022-11" db="EMBL/GenBank/DDBJ databases">
        <title>Parathalassolutuus dongxingensis gen. nov., sp. nov., a novel member of family Oceanospirillaceae isolated from a coastal shrimp pond in Guangxi, China.</title>
        <authorList>
            <person name="Chen H."/>
        </authorList>
    </citation>
    <scope>NUCLEOTIDE SEQUENCE</scope>
    <source>
        <strain evidence="13">G-43</strain>
    </source>
</reference>
<organism evidence="13 14">
    <name type="scientific">Parathalassolituus penaei</name>
    <dbReference type="NCBI Taxonomy" id="2997323"/>
    <lineage>
        <taxon>Bacteria</taxon>
        <taxon>Pseudomonadati</taxon>
        <taxon>Pseudomonadota</taxon>
        <taxon>Gammaproteobacteria</taxon>
        <taxon>Oceanospirillales</taxon>
        <taxon>Oceanospirillaceae</taxon>
        <taxon>Parathalassolituus</taxon>
    </lineage>
</organism>
<evidence type="ECO:0000256" key="10">
    <source>
        <dbReference type="ARBA" id="ARBA00023288"/>
    </source>
</evidence>
<evidence type="ECO:0000256" key="2">
    <source>
        <dbReference type="ARBA" id="ARBA00004635"/>
    </source>
</evidence>
<accession>A0A9X3ITN5</accession>
<evidence type="ECO:0000256" key="9">
    <source>
        <dbReference type="ARBA" id="ARBA00023237"/>
    </source>
</evidence>
<dbReference type="Proteomes" id="UP001150830">
    <property type="component" value="Unassembled WGS sequence"/>
</dbReference>
<evidence type="ECO:0000256" key="4">
    <source>
        <dbReference type="ARBA" id="ARBA00011439"/>
    </source>
</evidence>
<dbReference type="GO" id="GO:0009427">
    <property type="term" value="C:bacterial-type flagellum basal body, distal rod, L ring"/>
    <property type="evidence" value="ECO:0007669"/>
    <property type="project" value="InterPro"/>
</dbReference>
<dbReference type="EMBL" id="JAPNOA010000058">
    <property type="protein sequence ID" value="MCY0967086.1"/>
    <property type="molecule type" value="Genomic_DNA"/>
</dbReference>
<keyword evidence="7" id="KW-0564">Palmitate</keyword>
<dbReference type="RefSeq" id="WP_283175291.1">
    <property type="nucleotide sequence ID" value="NZ_JAPNOA010000058.1"/>
</dbReference>
<dbReference type="Pfam" id="PF02107">
    <property type="entry name" value="FlgH"/>
    <property type="match status" value="1"/>
</dbReference>
<evidence type="ECO:0000256" key="12">
    <source>
        <dbReference type="SAM" id="MobiDB-lite"/>
    </source>
</evidence>
<dbReference type="InterPro" id="IPR000527">
    <property type="entry name" value="Flag_Lring"/>
</dbReference>
<gene>
    <name evidence="11 13" type="primary">flgH</name>
    <name evidence="13" type="ORF">OUO13_18050</name>
</gene>
<dbReference type="PRINTS" id="PR01008">
    <property type="entry name" value="FLGLRINGFLGH"/>
</dbReference>
<dbReference type="PANTHER" id="PTHR34933:SF1">
    <property type="entry name" value="FLAGELLAR L-RING PROTEIN"/>
    <property type="match status" value="1"/>
</dbReference>
<comment type="function">
    <text evidence="1 11">Assembles around the rod to form the L-ring and probably protects the motor/basal body from shearing forces during rotation.</text>
</comment>
<comment type="caution">
    <text evidence="13">The sequence shown here is derived from an EMBL/GenBank/DDBJ whole genome shotgun (WGS) entry which is preliminary data.</text>
</comment>
<keyword evidence="14" id="KW-1185">Reference proteome</keyword>
<evidence type="ECO:0000256" key="1">
    <source>
        <dbReference type="ARBA" id="ARBA00002591"/>
    </source>
</evidence>
<keyword evidence="10 11" id="KW-0449">Lipoprotein</keyword>
<evidence type="ECO:0000256" key="3">
    <source>
        <dbReference type="ARBA" id="ARBA00006929"/>
    </source>
</evidence>
<keyword evidence="8 11" id="KW-0975">Bacterial flagellum</keyword>
<keyword evidence="13" id="KW-0969">Cilium</keyword>
<dbReference type="AlphaFoldDB" id="A0A9X3ITN5"/>
<keyword evidence="5 11" id="KW-0732">Signal</keyword>
<keyword evidence="13" id="KW-0282">Flagellum</keyword>
<evidence type="ECO:0000256" key="7">
    <source>
        <dbReference type="ARBA" id="ARBA00023139"/>
    </source>
</evidence>
<dbReference type="GO" id="GO:0071973">
    <property type="term" value="P:bacterial-type flagellum-dependent cell motility"/>
    <property type="evidence" value="ECO:0007669"/>
    <property type="project" value="InterPro"/>
</dbReference>
<dbReference type="HAMAP" id="MF_00415">
    <property type="entry name" value="FlgH"/>
    <property type="match status" value="1"/>
</dbReference>
<sequence>MKHSRTHAEQETRMRVTGRWMALLITSGLVLGGCSTAVPMEKDVFPDDPAFAPVSASSLQPPPTATGSLYQARYTSGLYTDQQARRVGDLITVIFDEQYQSSKSAQTKSDKSSSNSMSAGSILGSTPGFKNLNLGVETSADRTFNGKGEADRSNSLSGQISVSVAEVLPNGVLKIRGEKWLTLSEGDEYIRIVGLIRPQDITPDNTVSSSKVADARISFGGRGNLNNNTKQGWLDRIFSSPWWPM</sequence>
<feature type="region of interest" description="Disordered" evidence="12">
    <location>
        <begin position="102"/>
        <end position="122"/>
    </location>
</feature>
<comment type="subunit">
    <text evidence="4 11">The basal body constitutes a major portion of the flagellar organelle and consists of four rings (L,P,S, and M) mounted on a central rod.</text>
</comment>
<keyword evidence="13" id="KW-0966">Cell projection</keyword>
<comment type="subcellular location">
    <subcellularLocation>
        <location evidence="11">Cell outer membrane</location>
        <topology evidence="11">Lipid-anchor</topology>
    </subcellularLocation>
    <subcellularLocation>
        <location evidence="11">Bacterial flagellum basal body</location>
    </subcellularLocation>
    <subcellularLocation>
        <location evidence="2">Membrane</location>
        <topology evidence="2">Lipid-anchor</topology>
    </subcellularLocation>
</comment>
<name>A0A9X3ITN5_9GAMM</name>
<dbReference type="GO" id="GO:0009279">
    <property type="term" value="C:cell outer membrane"/>
    <property type="evidence" value="ECO:0007669"/>
    <property type="project" value="UniProtKB-SubCell"/>
</dbReference>
<dbReference type="NCBIfam" id="NF001304">
    <property type="entry name" value="PRK00249.1-4"/>
    <property type="match status" value="1"/>
</dbReference>
<dbReference type="PROSITE" id="PS51257">
    <property type="entry name" value="PROKAR_LIPOPROTEIN"/>
    <property type="match status" value="1"/>
</dbReference>
<evidence type="ECO:0000313" key="13">
    <source>
        <dbReference type="EMBL" id="MCY0967086.1"/>
    </source>
</evidence>
<evidence type="ECO:0000256" key="6">
    <source>
        <dbReference type="ARBA" id="ARBA00023136"/>
    </source>
</evidence>
<dbReference type="PANTHER" id="PTHR34933">
    <property type="entry name" value="FLAGELLAR L-RING PROTEIN"/>
    <property type="match status" value="1"/>
</dbReference>
<evidence type="ECO:0000256" key="8">
    <source>
        <dbReference type="ARBA" id="ARBA00023143"/>
    </source>
</evidence>
<protein>
    <recommendedName>
        <fullName evidence="11">Flagellar L-ring protein</fullName>
    </recommendedName>
    <alternativeName>
        <fullName evidence="11">Basal body L-ring protein</fullName>
    </alternativeName>
</protein>
<evidence type="ECO:0000313" key="14">
    <source>
        <dbReference type="Proteomes" id="UP001150830"/>
    </source>
</evidence>
<evidence type="ECO:0000256" key="5">
    <source>
        <dbReference type="ARBA" id="ARBA00022729"/>
    </source>
</evidence>
<evidence type="ECO:0000256" key="11">
    <source>
        <dbReference type="HAMAP-Rule" id="MF_00415"/>
    </source>
</evidence>
<dbReference type="GO" id="GO:0003774">
    <property type="term" value="F:cytoskeletal motor activity"/>
    <property type="evidence" value="ECO:0007669"/>
    <property type="project" value="InterPro"/>
</dbReference>
<comment type="similarity">
    <text evidence="3 11">Belongs to the FlgH family.</text>
</comment>